<evidence type="ECO:0000313" key="1">
    <source>
        <dbReference type="EMBL" id="TDE98910.1"/>
    </source>
</evidence>
<organism evidence="1 2">
    <name type="scientific">Occultella glacieicola</name>
    <dbReference type="NCBI Taxonomy" id="2518684"/>
    <lineage>
        <taxon>Bacteria</taxon>
        <taxon>Bacillati</taxon>
        <taxon>Actinomycetota</taxon>
        <taxon>Actinomycetes</taxon>
        <taxon>Micrococcales</taxon>
        <taxon>Ruaniaceae</taxon>
        <taxon>Occultella</taxon>
    </lineage>
</organism>
<gene>
    <name evidence="1" type="ORF">EXU48_01560</name>
</gene>
<dbReference type="Pfam" id="PF04237">
    <property type="entry name" value="YjbR"/>
    <property type="match status" value="1"/>
</dbReference>
<dbReference type="InterPro" id="IPR038056">
    <property type="entry name" value="YjbR-like_sf"/>
</dbReference>
<dbReference type="InterPro" id="IPR058532">
    <property type="entry name" value="YjbR/MT2646/Rv2570-like"/>
</dbReference>
<dbReference type="EMBL" id="SMNA01000001">
    <property type="protein sequence ID" value="TDE98910.1"/>
    <property type="molecule type" value="Genomic_DNA"/>
</dbReference>
<comment type="caution">
    <text evidence="1">The sequence shown here is derived from an EMBL/GenBank/DDBJ whole genome shotgun (WGS) entry which is preliminary data.</text>
</comment>
<dbReference type="Proteomes" id="UP000504882">
    <property type="component" value="Unassembled WGS sequence"/>
</dbReference>
<sequence>MAHPQMFDDDDPYLARVRAICGRFPGVSERVSHGRPTFRTAKIFVTYGGGTKGPAATRVRYDHSILVLPDEAERPALEQDERYYLPAYEGAYGWIGLDLARGGTTVAQVDWDEVFELVDASYRLVSPPRLVAEWDDLGQVPPSSG</sequence>
<accession>A0ABY2E8S6</accession>
<name>A0ABY2E8S6_9MICO</name>
<proteinExistence type="predicted"/>
<evidence type="ECO:0000313" key="2">
    <source>
        <dbReference type="Proteomes" id="UP000504882"/>
    </source>
</evidence>
<dbReference type="Gene3D" id="3.90.1150.30">
    <property type="match status" value="1"/>
</dbReference>
<keyword evidence="1" id="KW-0238">DNA-binding</keyword>
<keyword evidence="2" id="KW-1185">Reference proteome</keyword>
<dbReference type="GO" id="GO:0003677">
    <property type="term" value="F:DNA binding"/>
    <property type="evidence" value="ECO:0007669"/>
    <property type="project" value="UniProtKB-KW"/>
</dbReference>
<dbReference type="SUPFAM" id="SSF142906">
    <property type="entry name" value="YjbR-like"/>
    <property type="match status" value="1"/>
</dbReference>
<protein>
    <submittedName>
        <fullName evidence="1">MmcQ/YjbR family DNA-binding protein</fullName>
    </submittedName>
</protein>
<reference evidence="1 2" key="1">
    <citation type="submission" date="2019-03" db="EMBL/GenBank/DDBJ databases">
        <title>Genomic features of bacteria from cold environments.</title>
        <authorList>
            <person name="Shen L."/>
        </authorList>
    </citation>
    <scope>NUCLEOTIDE SEQUENCE [LARGE SCALE GENOMIC DNA]</scope>
    <source>
        <strain evidence="2">T3246-1</strain>
    </source>
</reference>